<dbReference type="Pfam" id="PF20219">
    <property type="entry name" value="DUF6579"/>
    <property type="match status" value="1"/>
</dbReference>
<evidence type="ECO:0000313" key="1">
    <source>
        <dbReference type="EMBL" id="THW65536.1"/>
    </source>
</evidence>
<comment type="caution">
    <text evidence="1">The sequence shown here is derived from an EMBL/GenBank/DDBJ whole genome shotgun (WGS) entry which is preliminary data.</text>
</comment>
<organism evidence="1 2">
    <name type="scientific">Aureobasidium pullulans</name>
    <name type="common">Black yeast</name>
    <name type="synonym">Pullularia pullulans</name>
    <dbReference type="NCBI Taxonomy" id="5580"/>
    <lineage>
        <taxon>Eukaryota</taxon>
        <taxon>Fungi</taxon>
        <taxon>Dikarya</taxon>
        <taxon>Ascomycota</taxon>
        <taxon>Pezizomycotina</taxon>
        <taxon>Dothideomycetes</taxon>
        <taxon>Dothideomycetidae</taxon>
        <taxon>Dothideales</taxon>
        <taxon>Saccotheciaceae</taxon>
        <taxon>Aureobasidium</taxon>
    </lineage>
</organism>
<reference evidence="1 2" key="1">
    <citation type="submission" date="2018-10" db="EMBL/GenBank/DDBJ databases">
        <title>Fifty Aureobasidium pullulans genomes reveal a recombining polyextremotolerant generalist.</title>
        <authorList>
            <person name="Gostincar C."/>
            <person name="Turk M."/>
            <person name="Zajc J."/>
            <person name="Gunde-Cimerman N."/>
        </authorList>
    </citation>
    <scope>NUCLEOTIDE SEQUENCE [LARGE SCALE GENOMIC DNA]</scope>
    <source>
        <strain evidence="1 2">EXF-10751</strain>
    </source>
</reference>
<dbReference type="InterPro" id="IPR046486">
    <property type="entry name" value="DUF6579"/>
</dbReference>
<gene>
    <name evidence="1" type="ORF">D6D20_02098</name>
</gene>
<accession>A0A4S8ZHZ1</accession>
<dbReference type="EMBL" id="QZAN01000013">
    <property type="protein sequence ID" value="THW65536.1"/>
    <property type="molecule type" value="Genomic_DNA"/>
</dbReference>
<dbReference type="Proteomes" id="UP000310421">
    <property type="component" value="Unassembled WGS sequence"/>
</dbReference>
<name>A0A4S8ZHZ1_AURPU</name>
<dbReference type="AlphaFoldDB" id="A0A4S8ZHZ1"/>
<proteinExistence type="predicted"/>
<protein>
    <submittedName>
        <fullName evidence="1">Uncharacterized protein</fullName>
    </submittedName>
</protein>
<evidence type="ECO:0000313" key="2">
    <source>
        <dbReference type="Proteomes" id="UP000310421"/>
    </source>
</evidence>
<sequence>MIAFVGLLVVQQEPVHLIYSSSNPTMGGLLSTMSEAGGRGAAHEASSFFQDDIRAKFNEASSTMTTMRDTLGTADTCISTVKYCWEMSTIISASCTAYQTWDEARSKARLAQLGEEIANNVKHIDQAVNIGVNLDEPEKLSQHVYCVSERRMKEMNATTGQGYFFVFHPGNNWHSEFEAKLSKDPLPGLCGIFDNIATMAAILLKFREVVGPTPVFYILVPTAHVYVVPDQMDLPTQLEPFKIFGERGRNQQPFVYLTGGDEWEQHVFDVGVLESPRATPTLKDGDKARMYIGAAAAGGGGAAAGMIFGSVLGPVGTTVGGMVGGALAGPAAKDDIKNKRIEVRKKELKLQNATILAERAAMR</sequence>